<protein>
    <submittedName>
        <fullName evidence="1">Uncharacterized protein</fullName>
    </submittedName>
</protein>
<sequence length="115" mass="12523">MKSWYKLVAVILIIIAIIYMGSNLATQGSVHGVVVDKAVKVESTGKTTDSKYLVFVETDGGDTVTLEVTDGLAVGRFNSSDVYGDIKRGETYTFKIIGMRIPIISQYPNVKTVSK</sequence>
<evidence type="ECO:0000313" key="1">
    <source>
        <dbReference type="EMBL" id="AHV83096.1"/>
    </source>
</evidence>
<organism evidence="1 2">
    <name type="scientific">Lactococcus phage P092</name>
    <dbReference type="NCBI Taxonomy" id="1476887"/>
    <lineage>
        <taxon>Viruses</taxon>
        <taxon>Duplodnaviria</taxon>
        <taxon>Heunggongvirae</taxon>
        <taxon>Uroviricota</taxon>
        <taxon>Caudoviricetes</taxon>
        <taxon>Nevevirus</taxon>
        <taxon>Nevevirus P092</taxon>
    </lineage>
</organism>
<evidence type="ECO:0000313" key="2">
    <source>
        <dbReference type="Proteomes" id="UP000019789"/>
    </source>
</evidence>
<gene>
    <name evidence="1" type="ORF">P092_0055</name>
</gene>
<dbReference type="GeneID" id="19526931"/>
<dbReference type="RefSeq" id="YP_009035116.1">
    <property type="nucleotide sequence ID" value="NC_024203.1"/>
</dbReference>
<accession>X4Y7V6</accession>
<dbReference type="EMBL" id="KJ489011">
    <property type="protein sequence ID" value="AHV83096.1"/>
    <property type="molecule type" value="Genomic_DNA"/>
</dbReference>
<reference evidence="1 2" key="1">
    <citation type="submission" date="2014-02" db="EMBL/GenBank/DDBJ databases">
        <title>Complete genome sequences of four novel Lactococcus lactis phages distantly related to the rare 1706 phage species.</title>
        <authorList>
            <person name="Kot W."/>
            <person name="Neve H."/>
            <person name="Vogensen F.K."/>
            <person name="Heller K.J."/>
            <person name="Hansen L.H."/>
        </authorList>
    </citation>
    <scope>NUCLEOTIDE SEQUENCE [LARGE SCALE GENOMIC DNA]</scope>
</reference>
<proteinExistence type="predicted"/>
<dbReference type="KEGG" id="vg:19526931"/>
<keyword evidence="2" id="KW-1185">Reference proteome</keyword>
<name>X4Y7V6_9CAUD</name>
<dbReference type="Proteomes" id="UP000019789">
    <property type="component" value="Segment"/>
</dbReference>